<dbReference type="EMBL" id="LM995447">
    <property type="protein sequence ID" value="CDZ24497.1"/>
    <property type="molecule type" value="Genomic_DNA"/>
</dbReference>
<evidence type="ECO:0000256" key="2">
    <source>
        <dbReference type="ARBA" id="ARBA00024867"/>
    </source>
</evidence>
<dbReference type="PATRIC" id="fig|29343.3.peg.1456"/>
<evidence type="ECO:0000313" key="5">
    <source>
        <dbReference type="EMBL" id="CDZ24497.1"/>
    </source>
</evidence>
<accession>A0A078KPP9</accession>
<dbReference type="GO" id="GO:0000160">
    <property type="term" value="P:phosphorelay signal transduction system"/>
    <property type="evidence" value="ECO:0007669"/>
    <property type="project" value="InterPro"/>
</dbReference>
<dbReference type="InterPro" id="IPR011006">
    <property type="entry name" value="CheY-like_superfamily"/>
</dbReference>
<name>A0A078KPP9_9FIRM</name>
<proteinExistence type="predicted"/>
<dbReference type="Proteomes" id="UP000032431">
    <property type="component" value="Chromosome I"/>
</dbReference>
<dbReference type="InterPro" id="IPR001789">
    <property type="entry name" value="Sig_transdc_resp-reg_receiver"/>
</dbReference>
<gene>
    <name evidence="5" type="ORF">CCDG5_1383</name>
</gene>
<comment type="function">
    <text evidence="2">May play the central regulatory role in sporulation. It may be an element of the effector pathway responsible for the activation of sporulation genes in response to nutritional stress. Spo0A may act in concert with spo0H (a sigma factor) to control the expression of some genes that are critical to the sporulation process.</text>
</comment>
<dbReference type="CDD" id="cd00156">
    <property type="entry name" value="REC"/>
    <property type="match status" value="1"/>
</dbReference>
<dbReference type="PANTHER" id="PTHR43228:SF1">
    <property type="entry name" value="TWO-COMPONENT RESPONSE REGULATOR ARR22"/>
    <property type="match status" value="1"/>
</dbReference>
<dbReference type="SMART" id="SM00448">
    <property type="entry name" value="REC"/>
    <property type="match status" value="1"/>
</dbReference>
<organism evidence="5 6">
    <name type="scientific">[Clostridium] cellulosi</name>
    <dbReference type="NCBI Taxonomy" id="29343"/>
    <lineage>
        <taxon>Bacteria</taxon>
        <taxon>Bacillati</taxon>
        <taxon>Bacillota</taxon>
        <taxon>Clostridia</taxon>
        <taxon>Eubacteriales</taxon>
        <taxon>Oscillospiraceae</taxon>
        <taxon>Oscillospiraceae incertae sedis</taxon>
    </lineage>
</organism>
<dbReference type="KEGG" id="ccel:CCDG5_1383"/>
<dbReference type="STRING" id="29343.CCDG5_1383"/>
<keyword evidence="3" id="KW-0597">Phosphoprotein</keyword>
<evidence type="ECO:0000256" key="3">
    <source>
        <dbReference type="PROSITE-ProRule" id="PRU00169"/>
    </source>
</evidence>
<dbReference type="InterPro" id="IPR052048">
    <property type="entry name" value="ST_Response_Regulator"/>
</dbReference>
<keyword evidence="6" id="KW-1185">Reference proteome</keyword>
<dbReference type="OrthoDB" id="9779069at2"/>
<feature type="modified residue" description="4-aspartylphosphate" evidence="3">
    <location>
        <position position="53"/>
    </location>
</feature>
<evidence type="ECO:0000313" key="6">
    <source>
        <dbReference type="Proteomes" id="UP000032431"/>
    </source>
</evidence>
<protein>
    <recommendedName>
        <fullName evidence="1">Stage 0 sporulation protein A homolog</fullName>
    </recommendedName>
</protein>
<dbReference type="AlphaFoldDB" id="A0A078KPP9"/>
<evidence type="ECO:0000259" key="4">
    <source>
        <dbReference type="PROSITE" id="PS50110"/>
    </source>
</evidence>
<sequence>MTILVVDDSIFVRQFIKKYLLEINPNIELDFAASGEEGYEIYQEKHPNLIITDLLMPGMGGQEFIEKIRSTDKKTKIVVLTADIQKTVKEEIAQLKVTAFLNKPINKDSIKFISGLVEE</sequence>
<evidence type="ECO:0000256" key="1">
    <source>
        <dbReference type="ARBA" id="ARBA00018672"/>
    </source>
</evidence>
<feature type="domain" description="Response regulatory" evidence="4">
    <location>
        <begin position="2"/>
        <end position="118"/>
    </location>
</feature>
<dbReference type="Pfam" id="PF00072">
    <property type="entry name" value="Response_reg"/>
    <property type="match status" value="1"/>
</dbReference>
<dbReference type="PANTHER" id="PTHR43228">
    <property type="entry name" value="TWO-COMPONENT RESPONSE REGULATOR"/>
    <property type="match status" value="1"/>
</dbReference>
<dbReference type="SUPFAM" id="SSF52172">
    <property type="entry name" value="CheY-like"/>
    <property type="match status" value="1"/>
</dbReference>
<dbReference type="PROSITE" id="PS50110">
    <property type="entry name" value="RESPONSE_REGULATORY"/>
    <property type="match status" value="1"/>
</dbReference>
<reference evidence="6" key="1">
    <citation type="submission" date="2014-07" db="EMBL/GenBank/DDBJ databases">
        <authorList>
            <person name="Wibberg D."/>
        </authorList>
    </citation>
    <scope>NUCLEOTIDE SEQUENCE [LARGE SCALE GENOMIC DNA]</scope>
    <source>
        <strain evidence="6">DG5</strain>
    </source>
</reference>
<dbReference type="Gene3D" id="3.40.50.2300">
    <property type="match status" value="1"/>
</dbReference>
<dbReference type="HOGENOM" id="CLU_000445_69_12_9"/>